<dbReference type="EC" id="5.3.1.6" evidence="3"/>
<feature type="active site" description="Proton acceptor" evidence="3">
    <location>
        <position position="110"/>
    </location>
</feature>
<dbReference type="STRING" id="716544.wcw_1337"/>
<organism evidence="4 5">
    <name type="scientific">Waddlia chondrophila (strain ATCC VR-1470 / WSU 86-1044)</name>
    <dbReference type="NCBI Taxonomy" id="716544"/>
    <lineage>
        <taxon>Bacteria</taxon>
        <taxon>Pseudomonadati</taxon>
        <taxon>Chlamydiota</taxon>
        <taxon>Chlamydiia</taxon>
        <taxon>Parachlamydiales</taxon>
        <taxon>Waddliaceae</taxon>
        <taxon>Waddlia</taxon>
    </lineage>
</organism>
<dbReference type="HOGENOM" id="CLU_056590_1_0_0"/>
<evidence type="ECO:0000313" key="4">
    <source>
        <dbReference type="EMBL" id="ADI38689.1"/>
    </source>
</evidence>
<comment type="catalytic activity">
    <reaction evidence="1 3">
        <text>aldehydo-D-ribose 5-phosphate = D-ribulose 5-phosphate</text>
        <dbReference type="Rhea" id="RHEA:14657"/>
        <dbReference type="ChEBI" id="CHEBI:58121"/>
        <dbReference type="ChEBI" id="CHEBI:58273"/>
        <dbReference type="EC" id="5.3.1.6"/>
    </reaction>
</comment>
<name>D6YRJ4_WADCW</name>
<dbReference type="AlphaFoldDB" id="D6YRJ4"/>
<evidence type="ECO:0000256" key="2">
    <source>
        <dbReference type="ARBA" id="ARBA00023235"/>
    </source>
</evidence>
<dbReference type="GO" id="GO:0006014">
    <property type="term" value="P:D-ribose metabolic process"/>
    <property type="evidence" value="ECO:0007669"/>
    <property type="project" value="TreeGrafter"/>
</dbReference>
<dbReference type="Gene3D" id="3.30.70.260">
    <property type="match status" value="1"/>
</dbReference>
<dbReference type="SUPFAM" id="SSF75445">
    <property type="entry name" value="D-ribose-5-phosphate isomerase (RpiA), lid domain"/>
    <property type="match status" value="1"/>
</dbReference>
<accession>D6YRJ4</accession>
<reference evidence="4 5" key="1">
    <citation type="journal article" date="2010" name="PLoS ONE">
        <title>The Waddlia genome: a window into chlamydial biology.</title>
        <authorList>
            <person name="Bertelli C."/>
            <person name="Collyn F."/>
            <person name="Croxatto A."/>
            <person name="Ruckert C."/>
            <person name="Polkinghorne A."/>
            <person name="Kebbi-Beghdadi C."/>
            <person name="Goesmann A."/>
            <person name="Vaughan L."/>
            <person name="Greub G."/>
        </authorList>
    </citation>
    <scope>NUCLEOTIDE SEQUENCE [LARGE SCALE GENOMIC DNA]</scope>
    <source>
        <strain evidence="5">ATCC VR-1470 / WSU 86-1044</strain>
    </source>
</reference>
<comment type="pathway">
    <text evidence="3">Carbohydrate degradation; pentose phosphate pathway; D-ribose 5-phosphate from D-ribulose 5-phosphate (non-oxidative stage): step 1/1.</text>
</comment>
<feature type="binding site" evidence="3">
    <location>
        <begin position="88"/>
        <end position="91"/>
    </location>
    <ligand>
        <name>substrate</name>
    </ligand>
</feature>
<gene>
    <name evidence="3 4" type="primary">rpiA</name>
    <name evidence="4" type="ordered locus">wcw_1337</name>
</gene>
<dbReference type="InterPro" id="IPR004788">
    <property type="entry name" value="Ribose5P_isomerase_type_A"/>
</dbReference>
<dbReference type="NCBIfam" id="TIGR00021">
    <property type="entry name" value="rpiA"/>
    <property type="match status" value="1"/>
</dbReference>
<dbReference type="PANTHER" id="PTHR11934">
    <property type="entry name" value="RIBOSE-5-PHOSPHATE ISOMERASE"/>
    <property type="match status" value="1"/>
</dbReference>
<dbReference type="GO" id="GO:0009052">
    <property type="term" value="P:pentose-phosphate shunt, non-oxidative branch"/>
    <property type="evidence" value="ECO:0007669"/>
    <property type="project" value="UniProtKB-UniRule"/>
</dbReference>
<evidence type="ECO:0000256" key="1">
    <source>
        <dbReference type="ARBA" id="ARBA00001713"/>
    </source>
</evidence>
<evidence type="ECO:0000313" key="5">
    <source>
        <dbReference type="Proteomes" id="UP000001505"/>
    </source>
</evidence>
<dbReference type="HAMAP" id="MF_00170">
    <property type="entry name" value="Rib_5P_isom_A"/>
    <property type="match status" value="1"/>
</dbReference>
<dbReference type="EMBL" id="CP001928">
    <property type="protein sequence ID" value="ADI38689.1"/>
    <property type="molecule type" value="Genomic_DNA"/>
</dbReference>
<evidence type="ECO:0000256" key="3">
    <source>
        <dbReference type="HAMAP-Rule" id="MF_00170"/>
    </source>
</evidence>
<dbReference type="InterPro" id="IPR020672">
    <property type="entry name" value="Ribose5P_isomerase_typA_subgr"/>
</dbReference>
<dbReference type="PANTHER" id="PTHR11934:SF0">
    <property type="entry name" value="RIBOSE-5-PHOSPHATE ISOMERASE"/>
    <property type="match status" value="1"/>
</dbReference>
<dbReference type="SUPFAM" id="SSF100950">
    <property type="entry name" value="NagB/RpiA/CoA transferase-like"/>
    <property type="match status" value="1"/>
</dbReference>
<dbReference type="eggNOG" id="COG0120">
    <property type="taxonomic scope" value="Bacteria"/>
</dbReference>
<comment type="similarity">
    <text evidence="3">Belongs to the ribose 5-phosphate isomerase family.</text>
</comment>
<dbReference type="CDD" id="cd01398">
    <property type="entry name" value="RPI_A"/>
    <property type="match status" value="1"/>
</dbReference>
<dbReference type="KEGG" id="wch:wcw_1337"/>
<dbReference type="InterPro" id="IPR037171">
    <property type="entry name" value="NagB/RpiA_transferase-like"/>
</dbReference>
<comment type="function">
    <text evidence="3">Catalyzes the reversible conversion of ribose-5-phosphate to ribulose 5-phosphate.</text>
</comment>
<dbReference type="RefSeq" id="WP_013182400.1">
    <property type="nucleotide sequence ID" value="NC_014225.1"/>
</dbReference>
<comment type="subunit">
    <text evidence="3">Homodimer.</text>
</comment>
<dbReference type="Gene3D" id="3.40.50.1360">
    <property type="match status" value="1"/>
</dbReference>
<proteinExistence type="inferred from homology"/>
<feature type="binding site" evidence="3">
    <location>
        <begin position="101"/>
        <end position="104"/>
    </location>
    <ligand>
        <name>substrate</name>
    </ligand>
</feature>
<keyword evidence="2 3" id="KW-0413">Isomerase</keyword>
<dbReference type="FunFam" id="3.40.50.1360:FF:000001">
    <property type="entry name" value="Ribose-5-phosphate isomerase A"/>
    <property type="match status" value="1"/>
</dbReference>
<dbReference type="GO" id="GO:0004751">
    <property type="term" value="F:ribose-5-phosphate isomerase activity"/>
    <property type="evidence" value="ECO:0007669"/>
    <property type="project" value="UniProtKB-UniRule"/>
</dbReference>
<protein>
    <recommendedName>
        <fullName evidence="3">Ribose-5-phosphate isomerase A</fullName>
        <ecNumber evidence="3">5.3.1.6</ecNumber>
    </recommendedName>
    <alternativeName>
        <fullName evidence="3">Phosphoriboisomerase A</fullName>
        <shortName evidence="3">PRI</shortName>
    </alternativeName>
</protein>
<dbReference type="NCBIfam" id="NF001924">
    <property type="entry name" value="PRK00702.1"/>
    <property type="match status" value="1"/>
</dbReference>
<dbReference type="Proteomes" id="UP000001505">
    <property type="component" value="Chromosome"/>
</dbReference>
<sequence length="231" mass="24840">MEEVIRLSTKAKAAAGKKAAELIENGMVVGLGTGSTARCFIDALAARCRSGLKIAAVATSQESELQARLAGIPIADLDQLETIDIDIDGADEIDSKKRMIKGGGGALFREKIIAGISKEMLVIIDSSKQVEALGAFPLPVEISLFAHQATLKQIRDLGYRGSIRKNSKGKHFITENQNLIFDIELAFPCHHPEEIEDKLIRIPGVIGTGFFIGYAGRVIVGYEDGSTTTRS</sequence>
<dbReference type="UniPathway" id="UPA00115">
    <property type="reaction ID" value="UER00412"/>
</dbReference>
<feature type="binding site" evidence="3">
    <location>
        <position position="128"/>
    </location>
    <ligand>
        <name>substrate</name>
    </ligand>
</feature>
<dbReference type="Pfam" id="PF06026">
    <property type="entry name" value="Rib_5-P_isom_A"/>
    <property type="match status" value="1"/>
</dbReference>
<keyword evidence="5" id="KW-1185">Reference proteome</keyword>
<dbReference type="OrthoDB" id="5870696at2"/>
<dbReference type="GO" id="GO:0005829">
    <property type="term" value="C:cytosol"/>
    <property type="evidence" value="ECO:0007669"/>
    <property type="project" value="TreeGrafter"/>
</dbReference>
<feature type="binding site" evidence="3">
    <location>
        <begin position="33"/>
        <end position="36"/>
    </location>
    <ligand>
        <name>substrate</name>
    </ligand>
</feature>